<keyword evidence="3" id="KW-0328">Glycosyltransferase</keyword>
<feature type="transmembrane region" description="Helical" evidence="8">
    <location>
        <begin position="344"/>
        <end position="363"/>
    </location>
</feature>
<feature type="transmembrane region" description="Helical" evidence="8">
    <location>
        <begin position="136"/>
        <end position="156"/>
    </location>
</feature>
<dbReference type="Proteomes" id="UP000515947">
    <property type="component" value="Chromosome"/>
</dbReference>
<dbReference type="GO" id="GO:0016763">
    <property type="term" value="F:pentosyltransferase activity"/>
    <property type="evidence" value="ECO:0007669"/>
    <property type="project" value="TreeGrafter"/>
</dbReference>
<proteinExistence type="predicted"/>
<evidence type="ECO:0000256" key="3">
    <source>
        <dbReference type="ARBA" id="ARBA00022676"/>
    </source>
</evidence>
<evidence type="ECO:0000256" key="1">
    <source>
        <dbReference type="ARBA" id="ARBA00004651"/>
    </source>
</evidence>
<comment type="subcellular location">
    <subcellularLocation>
        <location evidence="1">Cell membrane</location>
        <topology evidence="1">Multi-pass membrane protein</topology>
    </subcellularLocation>
</comment>
<feature type="transmembrane region" description="Helical" evidence="8">
    <location>
        <begin position="210"/>
        <end position="227"/>
    </location>
</feature>
<feature type="transmembrane region" description="Helical" evidence="8">
    <location>
        <begin position="370"/>
        <end position="389"/>
    </location>
</feature>
<keyword evidence="5 8" id="KW-0812">Transmembrane</keyword>
<dbReference type="RefSeq" id="WP_187579965.1">
    <property type="nucleotide sequence ID" value="NZ_CP060713.1"/>
</dbReference>
<dbReference type="GO" id="GO:0005886">
    <property type="term" value="C:plasma membrane"/>
    <property type="evidence" value="ECO:0007669"/>
    <property type="project" value="UniProtKB-SubCell"/>
</dbReference>
<gene>
    <name evidence="9" type="ORF">H9L09_07065</name>
</gene>
<protein>
    <submittedName>
        <fullName evidence="9">Uncharacterized protein</fullName>
    </submittedName>
</protein>
<evidence type="ECO:0000313" key="10">
    <source>
        <dbReference type="Proteomes" id="UP000515947"/>
    </source>
</evidence>
<accession>A0A7G9REV0</accession>
<dbReference type="GO" id="GO:0009103">
    <property type="term" value="P:lipopolysaccharide biosynthetic process"/>
    <property type="evidence" value="ECO:0007669"/>
    <property type="project" value="UniProtKB-ARBA"/>
</dbReference>
<evidence type="ECO:0000256" key="5">
    <source>
        <dbReference type="ARBA" id="ARBA00022692"/>
    </source>
</evidence>
<evidence type="ECO:0000256" key="7">
    <source>
        <dbReference type="ARBA" id="ARBA00023136"/>
    </source>
</evidence>
<feature type="transmembrane region" description="Helical" evidence="8">
    <location>
        <begin position="186"/>
        <end position="204"/>
    </location>
</feature>
<name>A0A7G9REV0_9ACTN</name>
<keyword evidence="10" id="KW-1185">Reference proteome</keyword>
<keyword evidence="2" id="KW-1003">Cell membrane</keyword>
<feature type="transmembrane region" description="Helical" evidence="8">
    <location>
        <begin position="321"/>
        <end position="338"/>
    </location>
</feature>
<feature type="transmembrane region" description="Helical" evidence="8">
    <location>
        <begin position="234"/>
        <end position="254"/>
    </location>
</feature>
<evidence type="ECO:0000313" key="9">
    <source>
        <dbReference type="EMBL" id="QNN54125.1"/>
    </source>
</evidence>
<feature type="transmembrane region" description="Helical" evidence="8">
    <location>
        <begin position="27"/>
        <end position="47"/>
    </location>
</feature>
<feature type="transmembrane region" description="Helical" evidence="8">
    <location>
        <begin position="108"/>
        <end position="127"/>
    </location>
</feature>
<dbReference type="EMBL" id="CP060713">
    <property type="protein sequence ID" value="QNN54125.1"/>
    <property type="molecule type" value="Genomic_DNA"/>
</dbReference>
<dbReference type="PANTHER" id="PTHR33908:SF11">
    <property type="entry name" value="MEMBRANE PROTEIN"/>
    <property type="match status" value="1"/>
</dbReference>
<feature type="transmembrane region" description="Helical" evidence="8">
    <location>
        <begin position="162"/>
        <end position="179"/>
    </location>
</feature>
<dbReference type="PANTHER" id="PTHR33908">
    <property type="entry name" value="MANNOSYLTRANSFERASE YKCB-RELATED"/>
    <property type="match status" value="1"/>
</dbReference>
<evidence type="ECO:0000256" key="6">
    <source>
        <dbReference type="ARBA" id="ARBA00022989"/>
    </source>
</evidence>
<evidence type="ECO:0000256" key="2">
    <source>
        <dbReference type="ARBA" id="ARBA00022475"/>
    </source>
</evidence>
<dbReference type="AlphaFoldDB" id="A0A7G9REV0"/>
<keyword evidence="4" id="KW-0808">Transferase</keyword>
<organism evidence="9 10">
    <name type="scientific">Nocardioides mesophilus</name>
    <dbReference type="NCBI Taxonomy" id="433659"/>
    <lineage>
        <taxon>Bacteria</taxon>
        <taxon>Bacillati</taxon>
        <taxon>Actinomycetota</taxon>
        <taxon>Actinomycetes</taxon>
        <taxon>Propionibacteriales</taxon>
        <taxon>Nocardioidaceae</taxon>
        <taxon>Nocardioides</taxon>
    </lineage>
</organism>
<sequence>MTRASEAPAPGSTPAGDTRFVGSAGSLWTYPPVLLAGALVLLLRLPFLTWPPAPDEAGYLLVGRSWPLLDQLEGSRSALYGPFWVDRPPLLLLLFKLVDLLPGAPMPALRLLGALACLVGVAAAAVIGDRLDGRRAAGLCALAAAALTSSSALGALEIDGELLAVPLAMASMALLLVALDRGRSRRLLLGMAAGATGTAALTVKQNVADAWVFAGVLVLAALVWRRLDRAGARVAGGFAAGAAAVLVVVGAWAVRGPGPGRLLEATYGFRVAAARTISQQDHSRPEQRLWVLLLMLVLSGLAALLAGGGVAAMQRIRRREAVGLAAPAVVAVELAGVVGGGSYWLHYLLLLVPGAVLLTALLAEYRRTAGVLVALVVASALVFGAINGARHLGRRPPDTAEQAIGEWIGSAASPGDSVVVSYGAANIVLASGLPDPYPLLWSLPVRVRDPQLEQLAALVRSERRPTWWVVWENLDTWGLDANGKMQAALTKRYRRVAEVCGHEVLLARDAGPRQLPPRPSC</sequence>
<evidence type="ECO:0000256" key="8">
    <source>
        <dbReference type="SAM" id="Phobius"/>
    </source>
</evidence>
<keyword evidence="7 8" id="KW-0472">Membrane</keyword>
<feature type="transmembrane region" description="Helical" evidence="8">
    <location>
        <begin position="289"/>
        <end position="309"/>
    </location>
</feature>
<reference evidence="9 10" key="1">
    <citation type="submission" date="2020-08" db="EMBL/GenBank/DDBJ databases">
        <title>Genome sequence of Nocardioides mesophilus KACC 16243T.</title>
        <authorList>
            <person name="Hyun D.-W."/>
            <person name="Bae J.-W."/>
        </authorList>
    </citation>
    <scope>NUCLEOTIDE SEQUENCE [LARGE SCALE GENOMIC DNA]</scope>
    <source>
        <strain evidence="9 10">KACC 16243</strain>
    </source>
</reference>
<dbReference type="KEGG" id="nmes:H9L09_07065"/>
<dbReference type="InterPro" id="IPR050297">
    <property type="entry name" value="LipidA_mod_glycosyltrf_83"/>
</dbReference>
<keyword evidence="6 8" id="KW-1133">Transmembrane helix</keyword>
<evidence type="ECO:0000256" key="4">
    <source>
        <dbReference type="ARBA" id="ARBA00022679"/>
    </source>
</evidence>